<evidence type="ECO:0000256" key="6">
    <source>
        <dbReference type="SAM" id="MobiDB-lite"/>
    </source>
</evidence>
<dbReference type="Gene3D" id="1.10.1740.10">
    <property type="match status" value="1"/>
</dbReference>
<evidence type="ECO:0000259" key="7">
    <source>
        <dbReference type="Pfam" id="PF04542"/>
    </source>
</evidence>
<keyword evidence="2" id="KW-0805">Transcription regulation</keyword>
<gene>
    <name evidence="9" type="ORF">GIY23_08335</name>
</gene>
<dbReference type="GO" id="GO:0003677">
    <property type="term" value="F:DNA binding"/>
    <property type="evidence" value="ECO:0007669"/>
    <property type="project" value="UniProtKB-KW"/>
</dbReference>
<dbReference type="KEGG" id="sace:GIY23_08335"/>
<dbReference type="PANTHER" id="PTHR43133">
    <property type="entry name" value="RNA POLYMERASE ECF-TYPE SIGMA FACTO"/>
    <property type="match status" value="1"/>
</dbReference>
<dbReference type="Proteomes" id="UP000371041">
    <property type="component" value="Chromosome"/>
</dbReference>
<dbReference type="NCBIfam" id="TIGR02937">
    <property type="entry name" value="sigma70-ECF"/>
    <property type="match status" value="1"/>
</dbReference>
<dbReference type="Gene3D" id="1.10.10.10">
    <property type="entry name" value="Winged helix-like DNA-binding domain superfamily/Winged helix DNA-binding domain"/>
    <property type="match status" value="1"/>
</dbReference>
<dbReference type="GO" id="GO:0006352">
    <property type="term" value="P:DNA-templated transcription initiation"/>
    <property type="evidence" value="ECO:0007669"/>
    <property type="project" value="InterPro"/>
</dbReference>
<comment type="similarity">
    <text evidence="1">Belongs to the sigma-70 factor family. ECF subfamily.</text>
</comment>
<feature type="domain" description="RNA polymerase sigma factor 70 region 4 type 2" evidence="8">
    <location>
        <begin position="127"/>
        <end position="178"/>
    </location>
</feature>
<dbReference type="InterPro" id="IPR013249">
    <property type="entry name" value="RNA_pol_sigma70_r4_t2"/>
</dbReference>
<evidence type="ECO:0000256" key="3">
    <source>
        <dbReference type="ARBA" id="ARBA00023082"/>
    </source>
</evidence>
<dbReference type="InterPro" id="IPR013324">
    <property type="entry name" value="RNA_pol_sigma_r3/r4-like"/>
</dbReference>
<dbReference type="InterPro" id="IPR014284">
    <property type="entry name" value="RNA_pol_sigma-70_dom"/>
</dbReference>
<evidence type="ECO:0000313" key="10">
    <source>
        <dbReference type="Proteomes" id="UP000371041"/>
    </source>
</evidence>
<name>A0A5Q3Q6Q4_9PSEU</name>
<dbReference type="InterPro" id="IPR013325">
    <property type="entry name" value="RNA_pol_sigma_r2"/>
</dbReference>
<keyword evidence="5" id="KW-0804">Transcription</keyword>
<dbReference type="SUPFAM" id="SSF88659">
    <property type="entry name" value="Sigma3 and sigma4 domains of RNA polymerase sigma factors"/>
    <property type="match status" value="1"/>
</dbReference>
<feature type="domain" description="RNA polymerase sigma-70 region 2" evidence="7">
    <location>
        <begin position="25"/>
        <end position="91"/>
    </location>
</feature>
<organism evidence="9 10">
    <name type="scientific">Allosaccharopolyspora coralli</name>
    <dbReference type="NCBI Taxonomy" id="2665642"/>
    <lineage>
        <taxon>Bacteria</taxon>
        <taxon>Bacillati</taxon>
        <taxon>Actinomycetota</taxon>
        <taxon>Actinomycetes</taxon>
        <taxon>Pseudonocardiales</taxon>
        <taxon>Pseudonocardiaceae</taxon>
        <taxon>Allosaccharopolyspora</taxon>
    </lineage>
</organism>
<dbReference type="RefSeq" id="WP_154076125.1">
    <property type="nucleotide sequence ID" value="NZ_CP045929.1"/>
</dbReference>
<dbReference type="InterPro" id="IPR007627">
    <property type="entry name" value="RNA_pol_sigma70_r2"/>
</dbReference>
<protein>
    <submittedName>
        <fullName evidence="9">Sigma-70 family RNA polymerase sigma factor</fullName>
    </submittedName>
</protein>
<evidence type="ECO:0000256" key="2">
    <source>
        <dbReference type="ARBA" id="ARBA00023015"/>
    </source>
</evidence>
<dbReference type="PANTHER" id="PTHR43133:SF8">
    <property type="entry name" value="RNA POLYMERASE SIGMA FACTOR HI_1459-RELATED"/>
    <property type="match status" value="1"/>
</dbReference>
<dbReference type="GO" id="GO:0016987">
    <property type="term" value="F:sigma factor activity"/>
    <property type="evidence" value="ECO:0007669"/>
    <property type="project" value="UniProtKB-KW"/>
</dbReference>
<evidence type="ECO:0000313" key="9">
    <source>
        <dbReference type="EMBL" id="QGK69530.1"/>
    </source>
</evidence>
<accession>A0A5Q3Q6Q4</accession>
<keyword evidence="10" id="KW-1185">Reference proteome</keyword>
<evidence type="ECO:0000256" key="1">
    <source>
        <dbReference type="ARBA" id="ARBA00010641"/>
    </source>
</evidence>
<dbReference type="InterPro" id="IPR039425">
    <property type="entry name" value="RNA_pol_sigma-70-like"/>
</dbReference>
<dbReference type="Pfam" id="PF04542">
    <property type="entry name" value="Sigma70_r2"/>
    <property type="match status" value="1"/>
</dbReference>
<proteinExistence type="inferred from homology"/>
<keyword evidence="4" id="KW-0238">DNA-binding</keyword>
<sequence length="186" mass="20955">MTDGDTDDALVAAARRGDGCSFDVLVRHHTKRMYRVALRILGDPVEAEDAVQDAWVSAWRSLDTFRNESAVSTWLYRIVTNSALAQVRRRRPTTPLDTADDTVGRWLSDPRGDTPERQAVRSEEVRRVHRAIASLEPSQRAPLVLRELEGLSYEEVAAVLNVNVAALRSRLHRARMALLTKLEEGR</sequence>
<dbReference type="CDD" id="cd06171">
    <property type="entry name" value="Sigma70_r4"/>
    <property type="match status" value="1"/>
</dbReference>
<feature type="region of interest" description="Disordered" evidence="6">
    <location>
        <begin position="91"/>
        <end position="116"/>
    </location>
</feature>
<dbReference type="SUPFAM" id="SSF88946">
    <property type="entry name" value="Sigma2 domain of RNA polymerase sigma factors"/>
    <property type="match status" value="1"/>
</dbReference>
<evidence type="ECO:0000256" key="4">
    <source>
        <dbReference type="ARBA" id="ARBA00023125"/>
    </source>
</evidence>
<dbReference type="Pfam" id="PF08281">
    <property type="entry name" value="Sigma70_r4_2"/>
    <property type="match status" value="1"/>
</dbReference>
<evidence type="ECO:0000259" key="8">
    <source>
        <dbReference type="Pfam" id="PF08281"/>
    </source>
</evidence>
<dbReference type="InterPro" id="IPR036388">
    <property type="entry name" value="WH-like_DNA-bd_sf"/>
</dbReference>
<evidence type="ECO:0000256" key="5">
    <source>
        <dbReference type="ARBA" id="ARBA00023163"/>
    </source>
</evidence>
<keyword evidence="3" id="KW-0731">Sigma factor</keyword>
<dbReference type="AlphaFoldDB" id="A0A5Q3Q6Q4"/>
<dbReference type="EMBL" id="CP045929">
    <property type="protein sequence ID" value="QGK69530.1"/>
    <property type="molecule type" value="Genomic_DNA"/>
</dbReference>
<reference evidence="10" key="1">
    <citation type="submission" date="2019-11" db="EMBL/GenBank/DDBJ databases">
        <title>The complete genome sequence of Saccharopolyspora sp. E2A.</title>
        <authorList>
            <person name="Zhang G."/>
        </authorList>
    </citation>
    <scope>NUCLEOTIDE SEQUENCE [LARGE SCALE GENOMIC DNA]</scope>
    <source>
        <strain evidence="10">E2A</strain>
    </source>
</reference>